<dbReference type="PANTHER" id="PTHR12027:SF112">
    <property type="entry name" value="PROTEIN WNT-2"/>
    <property type="match status" value="1"/>
</dbReference>
<dbReference type="InterPro" id="IPR005817">
    <property type="entry name" value="Wnt"/>
</dbReference>
<keyword evidence="4" id="KW-0964">Secreted</keyword>
<keyword evidence="8" id="KW-0325">Glycoprotein</keyword>
<gene>
    <name evidence="12" type="ORF">CHIRRI_LOCUS5275</name>
</gene>
<keyword evidence="13" id="KW-1185">Reference proteome</keyword>
<evidence type="ECO:0000256" key="3">
    <source>
        <dbReference type="ARBA" id="ARBA00022473"/>
    </source>
</evidence>
<reference evidence="12" key="1">
    <citation type="submission" date="2022-01" db="EMBL/GenBank/DDBJ databases">
        <authorList>
            <person name="King R."/>
        </authorList>
    </citation>
    <scope>NUCLEOTIDE SEQUENCE</scope>
</reference>
<keyword evidence="9" id="KW-0449">Lipoprotein</keyword>
<evidence type="ECO:0000256" key="9">
    <source>
        <dbReference type="ARBA" id="ARBA00023288"/>
    </source>
</evidence>
<dbReference type="GO" id="GO:0005615">
    <property type="term" value="C:extracellular space"/>
    <property type="evidence" value="ECO:0007669"/>
    <property type="project" value="TreeGrafter"/>
</dbReference>
<dbReference type="InterPro" id="IPR043158">
    <property type="entry name" value="Wnt_C"/>
</dbReference>
<evidence type="ECO:0000256" key="8">
    <source>
        <dbReference type="ARBA" id="ARBA00023180"/>
    </source>
</evidence>
<evidence type="ECO:0000313" key="13">
    <source>
        <dbReference type="Proteomes" id="UP001153620"/>
    </source>
</evidence>
<dbReference type="Proteomes" id="UP001153620">
    <property type="component" value="Chromosome 2"/>
</dbReference>
<keyword evidence="7" id="KW-1015">Disulfide bond</keyword>
<comment type="similarity">
    <text evidence="2 10">Belongs to the Wnt family.</text>
</comment>
<dbReference type="GO" id="GO:0030182">
    <property type="term" value="P:neuron differentiation"/>
    <property type="evidence" value="ECO:0007669"/>
    <property type="project" value="TreeGrafter"/>
</dbReference>
<dbReference type="SMART" id="SM00097">
    <property type="entry name" value="WNT1"/>
    <property type="match status" value="1"/>
</dbReference>
<dbReference type="Pfam" id="PF00110">
    <property type="entry name" value="wnt"/>
    <property type="match status" value="1"/>
</dbReference>
<evidence type="ECO:0000256" key="4">
    <source>
        <dbReference type="ARBA" id="ARBA00022525"/>
    </source>
</evidence>
<dbReference type="EMBL" id="OU895878">
    <property type="protein sequence ID" value="CAG9802364.1"/>
    <property type="molecule type" value="Genomic_DNA"/>
</dbReference>
<accession>A0A9N9WSE9</accession>
<reference evidence="12" key="2">
    <citation type="submission" date="2022-10" db="EMBL/GenBank/DDBJ databases">
        <authorList>
            <consortium name="ENA_rothamsted_submissions"/>
            <consortium name="culmorum"/>
            <person name="King R."/>
        </authorList>
    </citation>
    <scope>NUCLEOTIDE SEQUENCE</scope>
</reference>
<comment type="function">
    <text evidence="10">Ligand for members of the frizzled family of seven transmembrane receptors.</text>
</comment>
<keyword evidence="3 10" id="KW-0217">Developmental protein</keyword>
<sequence>MVYMHNLSRVIISVIIIFCNLHGILNFSPALICNRIRGLSPKQKKICAEAPDAFVALSNGHQLGALECQHQFAGHRWNCSEVWLKDIFGHVISVGSREAAFTYAIANAGVVYAIAAACSRGNISICGCDQYYRHQIAYQDEYSQPWKWGGCSVDIDFGIRFARKFLDAREIEADARSEMNLHNNQVGRKIVRKLLKKDCLCHGISGSCSLRTCWKTLPQFREVGDTLKMKYKKAKMVVAQNTETGVNLVIKRGKLDKKPVRPKNMDLIYLESSPTYCEKDIYLGSSGTHGRKCNRASKDTDSCATLCCGRGYVTKLFHRTWQCNCKFIWDIMNVKCDICNERTEEYFCK</sequence>
<evidence type="ECO:0000256" key="11">
    <source>
        <dbReference type="SAM" id="Phobius"/>
    </source>
</evidence>
<organism evidence="12 13">
    <name type="scientific">Chironomus riparius</name>
    <dbReference type="NCBI Taxonomy" id="315576"/>
    <lineage>
        <taxon>Eukaryota</taxon>
        <taxon>Metazoa</taxon>
        <taxon>Ecdysozoa</taxon>
        <taxon>Arthropoda</taxon>
        <taxon>Hexapoda</taxon>
        <taxon>Insecta</taxon>
        <taxon>Pterygota</taxon>
        <taxon>Neoptera</taxon>
        <taxon>Endopterygota</taxon>
        <taxon>Diptera</taxon>
        <taxon>Nematocera</taxon>
        <taxon>Chironomoidea</taxon>
        <taxon>Chironomidae</taxon>
        <taxon>Chironominae</taxon>
        <taxon>Chironomus</taxon>
    </lineage>
</organism>
<dbReference type="OrthoDB" id="5945655at2759"/>
<evidence type="ECO:0000256" key="10">
    <source>
        <dbReference type="RuleBase" id="RU003500"/>
    </source>
</evidence>
<evidence type="ECO:0000256" key="1">
    <source>
        <dbReference type="ARBA" id="ARBA00004498"/>
    </source>
</evidence>
<keyword evidence="11" id="KW-1133">Transmembrane helix</keyword>
<dbReference type="GO" id="GO:0045165">
    <property type="term" value="P:cell fate commitment"/>
    <property type="evidence" value="ECO:0007669"/>
    <property type="project" value="TreeGrafter"/>
</dbReference>
<dbReference type="GO" id="GO:0005125">
    <property type="term" value="F:cytokine activity"/>
    <property type="evidence" value="ECO:0007669"/>
    <property type="project" value="TreeGrafter"/>
</dbReference>
<keyword evidence="6 10" id="KW-0879">Wnt signaling pathway</keyword>
<dbReference type="PANTHER" id="PTHR12027">
    <property type="entry name" value="WNT RELATED"/>
    <property type="match status" value="1"/>
</dbReference>
<evidence type="ECO:0000256" key="7">
    <source>
        <dbReference type="ARBA" id="ARBA00023157"/>
    </source>
</evidence>
<evidence type="ECO:0000256" key="2">
    <source>
        <dbReference type="ARBA" id="ARBA00005683"/>
    </source>
</evidence>
<dbReference type="GO" id="GO:0046330">
    <property type="term" value="P:positive regulation of JNK cascade"/>
    <property type="evidence" value="ECO:0007669"/>
    <property type="project" value="TreeGrafter"/>
</dbReference>
<evidence type="ECO:0000256" key="5">
    <source>
        <dbReference type="ARBA" id="ARBA00022530"/>
    </source>
</evidence>
<dbReference type="Gene3D" id="3.30.2460.20">
    <property type="match status" value="1"/>
</dbReference>
<name>A0A9N9WSE9_9DIPT</name>
<comment type="subcellular location">
    <subcellularLocation>
        <location evidence="1 10">Secreted</location>
        <location evidence="1 10">Extracellular space</location>
        <location evidence="1 10">Extracellular matrix</location>
    </subcellularLocation>
</comment>
<feature type="transmembrane region" description="Helical" evidence="11">
    <location>
        <begin position="7"/>
        <end position="25"/>
    </location>
</feature>
<keyword evidence="5" id="KW-0272">Extracellular matrix</keyword>
<dbReference type="AlphaFoldDB" id="A0A9N9WSE9"/>
<keyword evidence="11" id="KW-0812">Transmembrane</keyword>
<dbReference type="GO" id="GO:0060070">
    <property type="term" value="P:canonical Wnt signaling pathway"/>
    <property type="evidence" value="ECO:0007669"/>
    <property type="project" value="TreeGrafter"/>
</dbReference>
<protein>
    <recommendedName>
        <fullName evidence="10">Protein Wnt</fullName>
    </recommendedName>
</protein>
<keyword evidence="11" id="KW-0472">Membrane</keyword>
<dbReference type="GO" id="GO:0005109">
    <property type="term" value="F:frizzled binding"/>
    <property type="evidence" value="ECO:0007669"/>
    <property type="project" value="TreeGrafter"/>
</dbReference>
<proteinExistence type="inferred from homology"/>
<evidence type="ECO:0000256" key="6">
    <source>
        <dbReference type="ARBA" id="ARBA00022687"/>
    </source>
</evidence>
<dbReference type="PRINTS" id="PR01349">
    <property type="entry name" value="WNTPROTEIN"/>
</dbReference>
<evidence type="ECO:0000313" key="12">
    <source>
        <dbReference type="EMBL" id="CAG9802364.1"/>
    </source>
</evidence>